<dbReference type="Proteomes" id="UP000808349">
    <property type="component" value="Unassembled WGS sequence"/>
</dbReference>
<dbReference type="SUPFAM" id="SSF158587">
    <property type="entry name" value="Jann4075-like"/>
    <property type="match status" value="1"/>
</dbReference>
<dbReference type="AlphaFoldDB" id="A0A9D7XG84"/>
<reference evidence="1 2" key="1">
    <citation type="submission" date="2020-10" db="EMBL/GenBank/DDBJ databases">
        <title>Connecting structure to function with the recovery of over 1000 high-quality activated sludge metagenome-assembled genomes encoding full-length rRNA genes using long-read sequencing.</title>
        <authorList>
            <person name="Singleton C.M."/>
            <person name="Petriglieri F."/>
            <person name="Kristensen J.M."/>
            <person name="Kirkegaard R.H."/>
            <person name="Michaelsen T.Y."/>
            <person name="Andersen M.H."/>
            <person name="Karst S.M."/>
            <person name="Dueholm M.S."/>
            <person name="Nielsen P.H."/>
            <person name="Albertsen M."/>
        </authorList>
    </citation>
    <scope>NUCLEOTIDE SEQUENCE [LARGE SCALE GENOMIC DNA]</scope>
    <source>
        <strain evidence="1">Ribe_18-Q3-R11-54_BAT3C.373</strain>
    </source>
</reference>
<dbReference type="InterPro" id="IPR023154">
    <property type="entry name" value="Jann4075-like_sf"/>
</dbReference>
<dbReference type="Pfam" id="PF11015">
    <property type="entry name" value="DUF2853"/>
    <property type="match status" value="1"/>
</dbReference>
<sequence>MNKFDEKLAQYVEDAKKIGIAIDENLLKLVTKGLGPSIYSKDASTVAGTDQSELDRLKNNFLIKKLGLKDGPELNDAIHEVLKIMGTSNKNKHRALVYYLLTIKFNKQSLYK</sequence>
<dbReference type="InterPro" id="IPR021274">
    <property type="entry name" value="DUF2853"/>
</dbReference>
<name>A0A9D7XG84_9BACT</name>
<proteinExistence type="predicted"/>
<dbReference type="EMBL" id="JADKFW010000004">
    <property type="protein sequence ID" value="MBK9716458.1"/>
    <property type="molecule type" value="Genomic_DNA"/>
</dbReference>
<accession>A0A9D7XG84</accession>
<dbReference type="Gene3D" id="1.10.238.120">
    <property type="entry name" value="Jann4075-like"/>
    <property type="match status" value="1"/>
</dbReference>
<protein>
    <submittedName>
        <fullName evidence="1">DUF2853 family protein</fullName>
    </submittedName>
</protein>
<comment type="caution">
    <text evidence="1">The sequence shown here is derived from an EMBL/GenBank/DDBJ whole genome shotgun (WGS) entry which is preliminary data.</text>
</comment>
<evidence type="ECO:0000313" key="1">
    <source>
        <dbReference type="EMBL" id="MBK9716458.1"/>
    </source>
</evidence>
<evidence type="ECO:0000313" key="2">
    <source>
        <dbReference type="Proteomes" id="UP000808349"/>
    </source>
</evidence>
<organism evidence="1 2">
    <name type="scientific">Candidatus Defluviibacterium haderslevense</name>
    <dbReference type="NCBI Taxonomy" id="2981993"/>
    <lineage>
        <taxon>Bacteria</taxon>
        <taxon>Pseudomonadati</taxon>
        <taxon>Bacteroidota</taxon>
        <taxon>Saprospiria</taxon>
        <taxon>Saprospirales</taxon>
        <taxon>Saprospiraceae</taxon>
        <taxon>Candidatus Defluviibacterium</taxon>
    </lineage>
</organism>
<gene>
    <name evidence="1" type="ORF">IPO85_02840</name>
</gene>